<sequence>MLSLRPRDLVLPENDAFPAKGQTKTAPLCFVSAAQEPGPALPLSTSGRTGQGFKQGVATHQVGEDTPRPCREPVEPGGEPLRAEVPHGSLLISSPIAQGSVSLGHLPSCRRTGGAAKVNRTEEASAYSQAPAAPGAGHQAARWSTWAFWHHVATLQKEPKSRKEFTKVKKTDSYSSPTPPRKSLASAASLQQLDLQLELPNQQGEPILHSPVVLTQGPKTKERHLLLFRGRLVIAKQR</sequence>
<proteinExistence type="predicted"/>
<evidence type="ECO:0000256" key="1">
    <source>
        <dbReference type="SAM" id="MobiDB-lite"/>
    </source>
</evidence>
<feature type="region of interest" description="Disordered" evidence="1">
    <location>
        <begin position="160"/>
        <end position="183"/>
    </location>
</feature>
<comment type="caution">
    <text evidence="2">The sequence shown here is derived from an EMBL/GenBank/DDBJ whole genome shotgun (WGS) entry which is preliminary data.</text>
</comment>
<keyword evidence="3" id="KW-1185">Reference proteome</keyword>
<evidence type="ECO:0000313" key="2">
    <source>
        <dbReference type="EMBL" id="KAJ8797174.1"/>
    </source>
</evidence>
<organism evidence="2 3">
    <name type="scientific">Eschrichtius robustus</name>
    <name type="common">California gray whale</name>
    <name type="synonym">Eschrichtius gibbosus</name>
    <dbReference type="NCBI Taxonomy" id="9764"/>
    <lineage>
        <taxon>Eukaryota</taxon>
        <taxon>Metazoa</taxon>
        <taxon>Chordata</taxon>
        <taxon>Craniata</taxon>
        <taxon>Vertebrata</taxon>
        <taxon>Euteleostomi</taxon>
        <taxon>Mammalia</taxon>
        <taxon>Eutheria</taxon>
        <taxon>Laurasiatheria</taxon>
        <taxon>Artiodactyla</taxon>
        <taxon>Whippomorpha</taxon>
        <taxon>Cetacea</taxon>
        <taxon>Mysticeti</taxon>
        <taxon>Eschrichtiidae</taxon>
        <taxon>Eschrichtius</taxon>
    </lineage>
</organism>
<reference evidence="2 3" key="1">
    <citation type="submission" date="2022-11" db="EMBL/GenBank/DDBJ databases">
        <title>Whole genome sequence of Eschrichtius robustus ER-17-0199.</title>
        <authorList>
            <person name="Bruniche-Olsen A."/>
            <person name="Black A.N."/>
            <person name="Fields C.J."/>
            <person name="Walden K."/>
            <person name="Dewoody J.A."/>
        </authorList>
    </citation>
    <scope>NUCLEOTIDE SEQUENCE [LARGE SCALE GENOMIC DNA]</scope>
    <source>
        <strain evidence="2">ER-17-0199</strain>
        <tissue evidence="2">Blubber</tissue>
    </source>
</reference>
<evidence type="ECO:0000313" key="3">
    <source>
        <dbReference type="Proteomes" id="UP001159641"/>
    </source>
</evidence>
<dbReference type="AlphaFoldDB" id="A0AB34I0S5"/>
<dbReference type="EMBL" id="JAIQCJ010000254">
    <property type="protein sequence ID" value="KAJ8797174.1"/>
    <property type="molecule type" value="Genomic_DNA"/>
</dbReference>
<name>A0AB34I0S5_ESCRO</name>
<accession>A0AB34I0S5</accession>
<gene>
    <name evidence="2" type="ORF">J1605_017402</name>
</gene>
<feature type="compositionally biased region" description="Basic and acidic residues" evidence="1">
    <location>
        <begin position="160"/>
        <end position="172"/>
    </location>
</feature>
<dbReference type="Proteomes" id="UP001159641">
    <property type="component" value="Unassembled WGS sequence"/>
</dbReference>
<protein>
    <submittedName>
        <fullName evidence="2">Uncharacterized protein</fullName>
    </submittedName>
</protein>